<dbReference type="InterPro" id="IPR002347">
    <property type="entry name" value="SDR_fam"/>
</dbReference>
<dbReference type="RefSeq" id="WP_202989328.1">
    <property type="nucleotide sequence ID" value="NZ_JAENHO010000001.1"/>
</dbReference>
<evidence type="ECO:0000256" key="3">
    <source>
        <dbReference type="RuleBase" id="RU000363"/>
    </source>
</evidence>
<dbReference type="PANTHER" id="PTHR24321:SF11">
    <property type="entry name" value="BLR0893 PROTEIN"/>
    <property type="match status" value="1"/>
</dbReference>
<feature type="domain" description="Ketoreductase" evidence="4">
    <location>
        <begin position="30"/>
        <end position="209"/>
    </location>
</feature>
<protein>
    <submittedName>
        <fullName evidence="5">SDR family oxidoreductase</fullName>
    </submittedName>
</protein>
<dbReference type="CDD" id="cd05233">
    <property type="entry name" value="SDR_c"/>
    <property type="match status" value="1"/>
</dbReference>
<dbReference type="PRINTS" id="PR00080">
    <property type="entry name" value="SDRFAMILY"/>
</dbReference>
<evidence type="ECO:0000313" key="6">
    <source>
        <dbReference type="Proteomes" id="UP000598996"/>
    </source>
</evidence>
<accession>A0ABS1VE72</accession>
<dbReference type="Pfam" id="PF00106">
    <property type="entry name" value="adh_short"/>
    <property type="match status" value="1"/>
</dbReference>
<evidence type="ECO:0000259" key="4">
    <source>
        <dbReference type="SMART" id="SM00822"/>
    </source>
</evidence>
<keyword evidence="2" id="KW-0560">Oxidoreductase</keyword>
<proteinExistence type="inferred from homology"/>
<dbReference type="SUPFAM" id="SSF51735">
    <property type="entry name" value="NAD(P)-binding Rossmann-fold domains"/>
    <property type="match status" value="1"/>
</dbReference>
<dbReference type="SMART" id="SM00822">
    <property type="entry name" value="PKS_KR"/>
    <property type="match status" value="1"/>
</dbReference>
<keyword evidence="6" id="KW-1185">Reference proteome</keyword>
<dbReference type="Proteomes" id="UP000598996">
    <property type="component" value="Unassembled WGS sequence"/>
</dbReference>
<dbReference type="Gene3D" id="3.40.50.720">
    <property type="entry name" value="NAD(P)-binding Rossmann-like Domain"/>
    <property type="match status" value="1"/>
</dbReference>
<name>A0ABS1VE72_9ACTN</name>
<evidence type="ECO:0000256" key="1">
    <source>
        <dbReference type="ARBA" id="ARBA00006484"/>
    </source>
</evidence>
<sequence length="283" mass="28788">MGAVAGAGIMSASSAPAPTVLDGNRRFAGKVVLITGATSGIGRASALAFAREGAALAFCGRRAELGRGLEDEIRGTGGQALFVRADVRDEGQVRQFVNAAADRFGRVDVALNNAGITIEKPLHEFTAAEFGDVLDTNVRGVFYAMKYQIPHMLTAGGGTILVTSSTVANTTSAKRSVYTASKSALVGLVRAAALDYGDKGIRVTAILPGTTDTALVRGSAGLTSVPDAAWRVGAAQWGRSNVPGLRRMATPEEIAAFAVSAASPELTYLTGTALAASGGTGAG</sequence>
<comment type="similarity">
    <text evidence="1 3">Belongs to the short-chain dehydrogenases/reductases (SDR) family.</text>
</comment>
<reference evidence="5 6" key="1">
    <citation type="submission" date="2021-01" db="EMBL/GenBank/DDBJ databases">
        <title>Actinoplanes sp. nov. LDG1-01 isolated from lichen.</title>
        <authorList>
            <person name="Saeng-In P."/>
            <person name="Phongsopitanun W."/>
            <person name="Kanchanasin P."/>
            <person name="Yuki M."/>
            <person name="Kudo T."/>
            <person name="Ohkuma M."/>
            <person name="Tanasupawat S."/>
        </authorList>
    </citation>
    <scope>NUCLEOTIDE SEQUENCE [LARGE SCALE GENOMIC DNA]</scope>
    <source>
        <strain evidence="5 6">LDG1-01</strain>
    </source>
</reference>
<dbReference type="InterPro" id="IPR036291">
    <property type="entry name" value="NAD(P)-bd_dom_sf"/>
</dbReference>
<dbReference type="PANTHER" id="PTHR24321">
    <property type="entry name" value="DEHYDROGENASES, SHORT CHAIN"/>
    <property type="match status" value="1"/>
</dbReference>
<dbReference type="EMBL" id="JAENHO010000001">
    <property type="protein sequence ID" value="MBL7252985.1"/>
    <property type="molecule type" value="Genomic_DNA"/>
</dbReference>
<comment type="caution">
    <text evidence="5">The sequence shown here is derived from an EMBL/GenBank/DDBJ whole genome shotgun (WGS) entry which is preliminary data.</text>
</comment>
<evidence type="ECO:0000313" key="5">
    <source>
        <dbReference type="EMBL" id="MBL7252985.1"/>
    </source>
</evidence>
<gene>
    <name evidence="5" type="ORF">JKJ07_01535</name>
</gene>
<dbReference type="PRINTS" id="PR00081">
    <property type="entry name" value="GDHRDH"/>
</dbReference>
<dbReference type="InterPro" id="IPR057326">
    <property type="entry name" value="KR_dom"/>
</dbReference>
<dbReference type="PROSITE" id="PS00061">
    <property type="entry name" value="ADH_SHORT"/>
    <property type="match status" value="1"/>
</dbReference>
<dbReference type="InterPro" id="IPR020904">
    <property type="entry name" value="Sc_DH/Rdtase_CS"/>
</dbReference>
<organism evidence="5 6">
    <name type="scientific">Paractinoplanes lichenicola</name>
    <dbReference type="NCBI Taxonomy" id="2802976"/>
    <lineage>
        <taxon>Bacteria</taxon>
        <taxon>Bacillati</taxon>
        <taxon>Actinomycetota</taxon>
        <taxon>Actinomycetes</taxon>
        <taxon>Micromonosporales</taxon>
        <taxon>Micromonosporaceae</taxon>
        <taxon>Paractinoplanes</taxon>
    </lineage>
</organism>
<evidence type="ECO:0000256" key="2">
    <source>
        <dbReference type="ARBA" id="ARBA00023002"/>
    </source>
</evidence>